<dbReference type="GO" id="GO:0016020">
    <property type="term" value="C:membrane"/>
    <property type="evidence" value="ECO:0007669"/>
    <property type="project" value="InterPro"/>
</dbReference>
<dbReference type="GO" id="GO:0009372">
    <property type="term" value="P:quorum sensing"/>
    <property type="evidence" value="ECO:0007669"/>
    <property type="project" value="UniProtKB-KW"/>
</dbReference>
<evidence type="ECO:0000256" key="5">
    <source>
        <dbReference type="ARBA" id="ARBA00022801"/>
    </source>
</evidence>
<keyword evidence="3" id="KW-0645">Protease</keyword>
<sequence>MKKNNPDSEVDIEVLEYGIAMTINQYGVVLITITIGAIFGQLMESVLAFVGLATIRSFSGGIHFSSLTVCMIMTSLFCVIVPVIPLSKMAVVIVTMISMLIFLLRAPNWFEEIAVHKNGTIYKCLAVFIVSINLVVQSTILAIVFFVQALTILPKGGVKDEKED</sequence>
<protein>
    <recommendedName>
        <fullName evidence="11">Accessory gene regulator B</fullName>
    </recommendedName>
</protein>
<feature type="transmembrane region" description="Helical" evidence="8">
    <location>
        <begin position="26"/>
        <end position="52"/>
    </location>
</feature>
<evidence type="ECO:0000256" key="4">
    <source>
        <dbReference type="ARBA" id="ARBA00022692"/>
    </source>
</evidence>
<comment type="caution">
    <text evidence="9">The sequence shown here is derived from an EMBL/GenBank/DDBJ whole genome shotgun (WGS) entry which is preliminary data.</text>
</comment>
<keyword evidence="6 8" id="KW-1133">Transmembrane helix</keyword>
<evidence type="ECO:0000313" key="10">
    <source>
        <dbReference type="Proteomes" id="UP000552038"/>
    </source>
</evidence>
<keyword evidence="4 8" id="KW-0812">Transmembrane</keyword>
<dbReference type="GO" id="GO:0008233">
    <property type="term" value="F:peptidase activity"/>
    <property type="evidence" value="ECO:0007669"/>
    <property type="project" value="UniProtKB-KW"/>
</dbReference>
<feature type="transmembrane region" description="Helical" evidence="8">
    <location>
        <begin position="90"/>
        <end position="110"/>
    </location>
</feature>
<dbReference type="InterPro" id="IPR006741">
    <property type="entry name" value="AgrB"/>
</dbReference>
<evidence type="ECO:0000256" key="7">
    <source>
        <dbReference type="ARBA" id="ARBA00023136"/>
    </source>
</evidence>
<organism evidence="9 10">
    <name type="scientific">Paenibacillus alvei</name>
    <name type="common">Bacillus alvei</name>
    <dbReference type="NCBI Taxonomy" id="44250"/>
    <lineage>
        <taxon>Bacteria</taxon>
        <taxon>Bacillati</taxon>
        <taxon>Bacillota</taxon>
        <taxon>Bacilli</taxon>
        <taxon>Bacillales</taxon>
        <taxon>Paenibacillaceae</taxon>
        <taxon>Paenibacillus</taxon>
    </lineage>
</organism>
<evidence type="ECO:0000313" key="9">
    <source>
        <dbReference type="EMBL" id="NOJ72326.1"/>
    </source>
</evidence>
<keyword evidence="2" id="KW-0673">Quorum sensing</keyword>
<reference evidence="9 10" key="1">
    <citation type="submission" date="2020-05" db="EMBL/GenBank/DDBJ databases">
        <title>Whole genome sequencing and identification of novel metabolites from Paenibacillus alvei strain JR949.</title>
        <authorList>
            <person name="Rajendhran J."/>
            <person name="Sree Pranav P."/>
            <person name="Mahalakshmi B."/>
            <person name="Karthikeyan R."/>
        </authorList>
    </citation>
    <scope>NUCLEOTIDE SEQUENCE [LARGE SCALE GENOMIC DNA]</scope>
    <source>
        <strain evidence="9 10">JR949</strain>
    </source>
</reference>
<keyword evidence="1" id="KW-1003">Cell membrane</keyword>
<dbReference type="AlphaFoldDB" id="A0AAP6ZZ09"/>
<feature type="transmembrane region" description="Helical" evidence="8">
    <location>
        <begin position="64"/>
        <end position="84"/>
    </location>
</feature>
<evidence type="ECO:0000256" key="2">
    <source>
        <dbReference type="ARBA" id="ARBA00022654"/>
    </source>
</evidence>
<accession>A0AAP6ZZ09</accession>
<dbReference type="Proteomes" id="UP000552038">
    <property type="component" value="Unassembled WGS sequence"/>
</dbReference>
<gene>
    <name evidence="9" type="ORF">HMI46_17410</name>
</gene>
<evidence type="ECO:0000256" key="1">
    <source>
        <dbReference type="ARBA" id="ARBA00022475"/>
    </source>
</evidence>
<evidence type="ECO:0008006" key="11">
    <source>
        <dbReference type="Google" id="ProtNLM"/>
    </source>
</evidence>
<dbReference type="Pfam" id="PF04647">
    <property type="entry name" value="AgrB"/>
    <property type="match status" value="1"/>
</dbReference>
<feature type="transmembrane region" description="Helical" evidence="8">
    <location>
        <begin position="122"/>
        <end position="147"/>
    </location>
</feature>
<proteinExistence type="predicted"/>
<keyword evidence="5" id="KW-0378">Hydrolase</keyword>
<dbReference type="RefSeq" id="WP_216633903.1">
    <property type="nucleotide sequence ID" value="NZ_JABFOR010000024.1"/>
</dbReference>
<evidence type="ECO:0000256" key="6">
    <source>
        <dbReference type="ARBA" id="ARBA00022989"/>
    </source>
</evidence>
<dbReference type="EMBL" id="JABFOR010000024">
    <property type="protein sequence ID" value="NOJ72326.1"/>
    <property type="molecule type" value="Genomic_DNA"/>
</dbReference>
<name>A0AAP6ZZ09_PAEAL</name>
<keyword evidence="7 8" id="KW-0472">Membrane</keyword>
<dbReference type="GO" id="GO:0006508">
    <property type="term" value="P:proteolysis"/>
    <property type="evidence" value="ECO:0007669"/>
    <property type="project" value="UniProtKB-KW"/>
</dbReference>
<evidence type="ECO:0000256" key="3">
    <source>
        <dbReference type="ARBA" id="ARBA00022670"/>
    </source>
</evidence>
<evidence type="ECO:0000256" key="8">
    <source>
        <dbReference type="SAM" id="Phobius"/>
    </source>
</evidence>